<proteinExistence type="predicted"/>
<accession>A0ABU1AR50</accession>
<dbReference type="Proteomes" id="UP001243717">
    <property type="component" value="Unassembled WGS sequence"/>
</dbReference>
<name>A0ABU1AR50_9BACT</name>
<reference evidence="2 3" key="1">
    <citation type="submission" date="2023-04" db="EMBL/GenBank/DDBJ databases">
        <title>A novel bacteria isolated from coastal sediment.</title>
        <authorList>
            <person name="Liu X.-J."/>
            <person name="Du Z.-J."/>
        </authorList>
    </citation>
    <scope>NUCLEOTIDE SEQUENCE [LARGE SCALE GENOMIC DNA]</scope>
    <source>
        <strain evidence="2 3">SDUM461004</strain>
    </source>
</reference>
<feature type="transmembrane region" description="Helical" evidence="1">
    <location>
        <begin position="28"/>
        <end position="48"/>
    </location>
</feature>
<comment type="caution">
    <text evidence="2">The sequence shown here is derived from an EMBL/GenBank/DDBJ whole genome shotgun (WGS) entry which is preliminary data.</text>
</comment>
<keyword evidence="1" id="KW-0812">Transmembrane</keyword>
<evidence type="ECO:0000313" key="3">
    <source>
        <dbReference type="Proteomes" id="UP001243717"/>
    </source>
</evidence>
<protein>
    <submittedName>
        <fullName evidence="2">Uncharacterized protein</fullName>
    </submittedName>
</protein>
<evidence type="ECO:0000256" key="1">
    <source>
        <dbReference type="SAM" id="Phobius"/>
    </source>
</evidence>
<organism evidence="2 3">
    <name type="scientific">Thalassobacterium sedimentorum</name>
    <dbReference type="NCBI Taxonomy" id="3041258"/>
    <lineage>
        <taxon>Bacteria</taxon>
        <taxon>Pseudomonadati</taxon>
        <taxon>Verrucomicrobiota</taxon>
        <taxon>Opitutia</taxon>
        <taxon>Puniceicoccales</taxon>
        <taxon>Coraliomargaritaceae</taxon>
        <taxon>Thalassobacterium</taxon>
    </lineage>
</organism>
<sequence length="137" mass="15080">MIIVYGFFAVLALLIAGAAFRQKKNERIAFAVSAFVFSCLMYQLAGFAHSLSYNIWYSSATDKLLEASIGALEEKREGQLLNELKSLRENLVVTYEFKGDYPEQALEAVENLTITAEPGEVVNASSAAGLSENHLHD</sequence>
<gene>
    <name evidence="2" type="ORF">QEH59_18160</name>
</gene>
<evidence type="ECO:0000313" key="2">
    <source>
        <dbReference type="EMBL" id="MDQ8196360.1"/>
    </source>
</evidence>
<dbReference type="EMBL" id="JARXIC010000071">
    <property type="protein sequence ID" value="MDQ8196360.1"/>
    <property type="molecule type" value="Genomic_DNA"/>
</dbReference>
<keyword evidence="1" id="KW-0472">Membrane</keyword>
<keyword evidence="3" id="KW-1185">Reference proteome</keyword>
<dbReference type="RefSeq" id="WP_308986795.1">
    <property type="nucleotide sequence ID" value="NZ_JARXIC010000071.1"/>
</dbReference>
<keyword evidence="1" id="KW-1133">Transmembrane helix</keyword>